<name>A0A2C5ZBH1_9HYPO</name>
<evidence type="ECO:0000313" key="10">
    <source>
        <dbReference type="Proteomes" id="UP000224854"/>
    </source>
</evidence>
<feature type="transmembrane region" description="Helical" evidence="7">
    <location>
        <begin position="106"/>
        <end position="134"/>
    </location>
</feature>
<feature type="transmembrane region" description="Helical" evidence="7">
    <location>
        <begin position="12"/>
        <end position="35"/>
    </location>
</feature>
<evidence type="ECO:0000256" key="3">
    <source>
        <dbReference type="ARBA" id="ARBA00022989"/>
    </source>
</evidence>
<comment type="similarity">
    <text evidence="5">Belongs to the SAT4 family.</text>
</comment>
<keyword evidence="4 7" id="KW-0472">Membrane</keyword>
<feature type="region of interest" description="Disordered" evidence="6">
    <location>
        <begin position="324"/>
        <end position="347"/>
    </location>
</feature>
<feature type="transmembrane region" description="Helical" evidence="7">
    <location>
        <begin position="189"/>
        <end position="207"/>
    </location>
</feature>
<dbReference type="PANTHER" id="PTHR33048">
    <property type="entry name" value="PTH11-LIKE INTEGRAL MEMBRANE PROTEIN (AFU_ORTHOLOGUE AFUA_5G11245)"/>
    <property type="match status" value="1"/>
</dbReference>
<keyword evidence="10" id="KW-1185">Reference proteome</keyword>
<dbReference type="InterPro" id="IPR052337">
    <property type="entry name" value="SAT4-like"/>
</dbReference>
<feature type="domain" description="Rhodopsin" evidence="8">
    <location>
        <begin position="3"/>
        <end position="248"/>
    </location>
</feature>
<protein>
    <recommendedName>
        <fullName evidence="8">Rhodopsin domain-containing protein</fullName>
    </recommendedName>
</protein>
<dbReference type="EMBL" id="NJEU01000226">
    <property type="protein sequence ID" value="PHH78377.1"/>
    <property type="molecule type" value="Genomic_DNA"/>
</dbReference>
<feature type="transmembrane region" description="Helical" evidence="7">
    <location>
        <begin position="154"/>
        <end position="177"/>
    </location>
</feature>
<dbReference type="OrthoDB" id="2988756at2759"/>
<sequence>MRWRILTFGGLAVDDFLMALVLPVTIAGTVASLMVELGAKGLANSGMTPEERAALDPNSREYHLRVKGSQSHLAGWLLYSTLLWNLKLCWLFYYKRLGHRVEGMNLRVNIGLALCAVAYAVLMLTIIFGCWPFEKHWQINPDPGNSCQPAASRLQAWTMLATDCITDLYIISIPIPMIWHARIAKINKIGLIIMFCGGLVTMTFSAIRCKFILEDSIESSQIAAEWSDRESFVATIVTNVPVLFPLIRQKVWHIYDSSGYSRSRSRGVTKNDTKVSRSAGNVIELSTIVAQSSAPAYEEASNKTPSDGGFNFYQCSSEEAIVRPDTKITTETEITSDSSRPKRHRRF</sequence>
<organism evidence="9 10">
    <name type="scientific">Ophiocordyceps australis</name>
    <dbReference type="NCBI Taxonomy" id="1399860"/>
    <lineage>
        <taxon>Eukaryota</taxon>
        <taxon>Fungi</taxon>
        <taxon>Dikarya</taxon>
        <taxon>Ascomycota</taxon>
        <taxon>Pezizomycotina</taxon>
        <taxon>Sordariomycetes</taxon>
        <taxon>Hypocreomycetidae</taxon>
        <taxon>Hypocreales</taxon>
        <taxon>Ophiocordycipitaceae</taxon>
        <taxon>Ophiocordyceps</taxon>
    </lineage>
</organism>
<evidence type="ECO:0000256" key="5">
    <source>
        <dbReference type="ARBA" id="ARBA00038359"/>
    </source>
</evidence>
<keyword evidence="3 7" id="KW-1133">Transmembrane helix</keyword>
<feature type="transmembrane region" description="Helical" evidence="7">
    <location>
        <begin position="73"/>
        <end position="94"/>
    </location>
</feature>
<dbReference type="InterPro" id="IPR049326">
    <property type="entry name" value="Rhodopsin_dom_fungi"/>
</dbReference>
<gene>
    <name evidence="9" type="ORF">CDD82_3070</name>
</gene>
<dbReference type="PANTHER" id="PTHR33048:SF2">
    <property type="entry name" value="SRPK"/>
    <property type="match status" value="1"/>
</dbReference>
<evidence type="ECO:0000256" key="1">
    <source>
        <dbReference type="ARBA" id="ARBA00004141"/>
    </source>
</evidence>
<evidence type="ECO:0000256" key="2">
    <source>
        <dbReference type="ARBA" id="ARBA00022692"/>
    </source>
</evidence>
<reference evidence="9 10" key="1">
    <citation type="submission" date="2017-06" db="EMBL/GenBank/DDBJ databases">
        <title>Ant-infecting Ophiocordyceps genomes reveal a high diversity of potential behavioral manipulation genes and a possible major role for enterotoxins.</title>
        <authorList>
            <person name="De Bekker C."/>
            <person name="Evans H.C."/>
            <person name="Brachmann A."/>
            <person name="Hughes D.P."/>
        </authorList>
    </citation>
    <scope>NUCLEOTIDE SEQUENCE [LARGE SCALE GENOMIC DNA]</scope>
    <source>
        <strain evidence="9 10">1348a</strain>
    </source>
</reference>
<dbReference type="AlphaFoldDB" id="A0A2C5ZBH1"/>
<accession>A0A2C5ZBH1</accession>
<proteinExistence type="inferred from homology"/>
<evidence type="ECO:0000259" key="8">
    <source>
        <dbReference type="Pfam" id="PF20684"/>
    </source>
</evidence>
<comment type="caution">
    <text evidence="9">The sequence shown here is derived from an EMBL/GenBank/DDBJ whole genome shotgun (WGS) entry which is preliminary data.</text>
</comment>
<evidence type="ECO:0000256" key="6">
    <source>
        <dbReference type="SAM" id="MobiDB-lite"/>
    </source>
</evidence>
<comment type="subcellular location">
    <subcellularLocation>
        <location evidence="1">Membrane</location>
        <topology evidence="1">Multi-pass membrane protein</topology>
    </subcellularLocation>
</comment>
<dbReference type="GO" id="GO:0016020">
    <property type="term" value="C:membrane"/>
    <property type="evidence" value="ECO:0007669"/>
    <property type="project" value="UniProtKB-SubCell"/>
</dbReference>
<evidence type="ECO:0000313" key="9">
    <source>
        <dbReference type="EMBL" id="PHH78377.1"/>
    </source>
</evidence>
<dbReference type="Proteomes" id="UP000224854">
    <property type="component" value="Unassembled WGS sequence"/>
</dbReference>
<evidence type="ECO:0000256" key="7">
    <source>
        <dbReference type="SAM" id="Phobius"/>
    </source>
</evidence>
<evidence type="ECO:0000256" key="4">
    <source>
        <dbReference type="ARBA" id="ARBA00023136"/>
    </source>
</evidence>
<keyword evidence="2 7" id="KW-0812">Transmembrane</keyword>
<dbReference type="Pfam" id="PF20684">
    <property type="entry name" value="Fung_rhodopsin"/>
    <property type="match status" value="1"/>
</dbReference>